<evidence type="ECO:0000313" key="4">
    <source>
        <dbReference type="Proteomes" id="UP000233387"/>
    </source>
</evidence>
<organism evidence="3 4">
    <name type="scientific">Raineya orbicola</name>
    <dbReference type="NCBI Taxonomy" id="2016530"/>
    <lineage>
        <taxon>Bacteria</taxon>
        <taxon>Pseudomonadati</taxon>
        <taxon>Bacteroidota</taxon>
        <taxon>Cytophagia</taxon>
        <taxon>Cytophagales</taxon>
        <taxon>Raineyaceae</taxon>
        <taxon>Raineya</taxon>
    </lineage>
</organism>
<sequence length="258" mass="29958">MLFTDQLHRHIELPYPPQRIISLVPSQTELLFDLGLTEKIVGITKFCIHPQEKVKNVPKVGGTKNFHFEKIDALAPDLIIANKEENYREGIEQLAQKYPVWISDIYTLEDALKMITSIGEVCTKKIEAQIMVSFIDSAFRLLAKTYSGRVAYLIWKNPYMVAGSHTFIHDILQRLGFENAFAEKPRYPEVNLNEIAERKPDYIFLSSEPYPFKEKHLQELQSIFSESRIQLVNGEMFSWYGSRLLEASKYFRSFLKNS</sequence>
<reference evidence="3 4" key="1">
    <citation type="submission" date="2017-06" db="EMBL/GenBank/DDBJ databases">
        <title>Raineya orbicola gen. nov., sp. nov. a slightly thermophilic bacterium of the phylum Bacteroidetes and the description of Raineyaceae fam. nov.</title>
        <authorList>
            <person name="Albuquerque L."/>
            <person name="Polonia A.R.M."/>
            <person name="Barroso C."/>
            <person name="Froufe H.J.C."/>
            <person name="Lage O."/>
            <person name="Lobo-Da-Cunha A."/>
            <person name="Egas C."/>
            <person name="Da Costa M.S."/>
        </authorList>
    </citation>
    <scope>NUCLEOTIDE SEQUENCE [LARGE SCALE GENOMIC DNA]</scope>
    <source>
        <strain evidence="3 4">SPSPC-11</strain>
    </source>
</reference>
<dbReference type="PANTHER" id="PTHR30535">
    <property type="entry name" value="VITAMIN B12-BINDING PROTEIN"/>
    <property type="match status" value="1"/>
</dbReference>
<accession>A0A2N3I6U5</accession>
<comment type="caution">
    <text evidence="3">The sequence shown here is derived from an EMBL/GenBank/DDBJ whole genome shotgun (WGS) entry which is preliminary data.</text>
</comment>
<protein>
    <submittedName>
        <fullName evidence="3">ABC-type Fe3+-hydroxamate transport system periplasmic component</fullName>
    </submittedName>
</protein>
<name>A0A2N3I6U5_9BACT</name>
<evidence type="ECO:0000259" key="2">
    <source>
        <dbReference type="PROSITE" id="PS50983"/>
    </source>
</evidence>
<dbReference type="PROSITE" id="PS50983">
    <property type="entry name" value="FE_B12_PBP"/>
    <property type="match status" value="1"/>
</dbReference>
<dbReference type="InterPro" id="IPR002491">
    <property type="entry name" value="ABC_transptr_periplasmic_BD"/>
</dbReference>
<evidence type="ECO:0000313" key="3">
    <source>
        <dbReference type="EMBL" id="PKQ66021.1"/>
    </source>
</evidence>
<dbReference type="Proteomes" id="UP000233387">
    <property type="component" value="Unassembled WGS sequence"/>
</dbReference>
<dbReference type="AlphaFoldDB" id="A0A2N3I6U5"/>
<dbReference type="InterPro" id="IPR054828">
    <property type="entry name" value="Vit_B12_bind_prot"/>
</dbReference>
<dbReference type="InterPro" id="IPR050902">
    <property type="entry name" value="ABC_Transporter_SBP"/>
</dbReference>
<feature type="domain" description="Fe/B12 periplasmic-binding" evidence="2">
    <location>
        <begin position="19"/>
        <end position="258"/>
    </location>
</feature>
<dbReference type="Gene3D" id="3.40.50.1980">
    <property type="entry name" value="Nitrogenase molybdenum iron protein domain"/>
    <property type="match status" value="2"/>
</dbReference>
<dbReference type="EMBL" id="NKXO01000056">
    <property type="protein sequence ID" value="PKQ66021.1"/>
    <property type="molecule type" value="Genomic_DNA"/>
</dbReference>
<keyword evidence="1" id="KW-0732">Signal</keyword>
<dbReference type="Pfam" id="PF01497">
    <property type="entry name" value="Peripla_BP_2"/>
    <property type="match status" value="1"/>
</dbReference>
<dbReference type="OrthoDB" id="9816357at2"/>
<gene>
    <name evidence="3" type="ORF">Rain11_2505</name>
</gene>
<proteinExistence type="predicted"/>
<dbReference type="RefSeq" id="WP_101359764.1">
    <property type="nucleotide sequence ID" value="NZ_NKXO01000056.1"/>
</dbReference>
<keyword evidence="4" id="KW-1185">Reference proteome</keyword>
<dbReference type="PANTHER" id="PTHR30535:SF35">
    <property type="entry name" value="PERIPLASMIC BINDING PROTEIN"/>
    <property type="match status" value="1"/>
</dbReference>
<dbReference type="NCBIfam" id="NF038402">
    <property type="entry name" value="TroA_like"/>
    <property type="match status" value="1"/>
</dbReference>
<dbReference type="SUPFAM" id="SSF53807">
    <property type="entry name" value="Helical backbone' metal receptor"/>
    <property type="match status" value="1"/>
</dbReference>
<evidence type="ECO:0000256" key="1">
    <source>
        <dbReference type="ARBA" id="ARBA00022729"/>
    </source>
</evidence>